<keyword evidence="3" id="KW-0408">Iron</keyword>
<organism evidence="5 6">
    <name type="scientific">Lacrimispora xylanisolvens</name>
    <dbReference type="NCBI Taxonomy" id="384636"/>
    <lineage>
        <taxon>Bacteria</taxon>
        <taxon>Bacillati</taxon>
        <taxon>Bacillota</taxon>
        <taxon>Clostridia</taxon>
        <taxon>Lachnospirales</taxon>
        <taxon>Lachnospiraceae</taxon>
        <taxon>Lacrimispora</taxon>
    </lineage>
</organism>
<feature type="domain" description="Hemerythrin-like" evidence="4">
    <location>
        <begin position="10"/>
        <end position="130"/>
    </location>
</feature>
<dbReference type="NCBIfam" id="NF033749">
    <property type="entry name" value="bact_hemeryth"/>
    <property type="match status" value="1"/>
</dbReference>
<protein>
    <submittedName>
        <fullName evidence="5">Hemerythrin</fullName>
    </submittedName>
</protein>
<proteinExistence type="inferred from homology"/>
<dbReference type="Gene3D" id="1.20.120.50">
    <property type="entry name" value="Hemerythrin-like"/>
    <property type="match status" value="1"/>
</dbReference>
<name>A0A2S6HNG3_9FIRM</name>
<evidence type="ECO:0000256" key="2">
    <source>
        <dbReference type="ARBA" id="ARBA00022723"/>
    </source>
</evidence>
<dbReference type="EMBL" id="PTJA01000012">
    <property type="protein sequence ID" value="PPK78915.1"/>
    <property type="molecule type" value="Genomic_DNA"/>
</dbReference>
<comment type="similarity">
    <text evidence="1">Belongs to the hemerythrin family.</text>
</comment>
<reference evidence="5 6" key="1">
    <citation type="submission" date="2018-02" db="EMBL/GenBank/DDBJ databases">
        <title>Genomic Encyclopedia of Archaeal and Bacterial Type Strains, Phase II (KMG-II): from individual species to whole genera.</title>
        <authorList>
            <person name="Goeker M."/>
        </authorList>
    </citation>
    <scope>NUCLEOTIDE SEQUENCE [LARGE SCALE GENOMIC DNA]</scope>
    <source>
        <strain evidence="5 6">DSM 3808</strain>
    </source>
</reference>
<dbReference type="SUPFAM" id="SSF47188">
    <property type="entry name" value="Hemerythrin-like"/>
    <property type="match status" value="1"/>
</dbReference>
<evidence type="ECO:0000256" key="1">
    <source>
        <dbReference type="ARBA" id="ARBA00010587"/>
    </source>
</evidence>
<comment type="caution">
    <text evidence="5">The sequence shown here is derived from an EMBL/GenBank/DDBJ whole genome shotgun (WGS) entry which is preliminary data.</text>
</comment>
<dbReference type="Proteomes" id="UP000237749">
    <property type="component" value="Unassembled WGS sequence"/>
</dbReference>
<keyword evidence="6" id="KW-1185">Reference proteome</keyword>
<dbReference type="OrthoDB" id="9797092at2"/>
<keyword evidence="2" id="KW-0479">Metal-binding</keyword>
<dbReference type="PANTHER" id="PTHR37164">
    <property type="entry name" value="BACTERIOHEMERYTHRIN"/>
    <property type="match status" value="1"/>
</dbReference>
<dbReference type="Pfam" id="PF01814">
    <property type="entry name" value="Hemerythrin"/>
    <property type="match status" value="1"/>
</dbReference>
<dbReference type="InterPro" id="IPR012827">
    <property type="entry name" value="Hemerythrin_metal-bd"/>
</dbReference>
<evidence type="ECO:0000256" key="3">
    <source>
        <dbReference type="ARBA" id="ARBA00023004"/>
    </source>
</evidence>
<gene>
    <name evidence="5" type="ORF">BXY41_11274</name>
</gene>
<evidence type="ECO:0000313" key="5">
    <source>
        <dbReference type="EMBL" id="PPK78915.1"/>
    </source>
</evidence>
<dbReference type="RefSeq" id="WP_104438614.1">
    <property type="nucleotide sequence ID" value="NZ_PTJA01000012.1"/>
</dbReference>
<dbReference type="PANTHER" id="PTHR37164:SF1">
    <property type="entry name" value="BACTERIOHEMERYTHRIN"/>
    <property type="match status" value="1"/>
</dbReference>
<dbReference type="AlphaFoldDB" id="A0A2S6HNG3"/>
<dbReference type="GO" id="GO:0046872">
    <property type="term" value="F:metal ion binding"/>
    <property type="evidence" value="ECO:0007669"/>
    <property type="project" value="UniProtKB-KW"/>
</dbReference>
<dbReference type="InterPro" id="IPR050669">
    <property type="entry name" value="Hemerythrin"/>
</dbReference>
<dbReference type="InterPro" id="IPR035938">
    <property type="entry name" value="Hemerythrin-like_sf"/>
</dbReference>
<evidence type="ECO:0000259" key="4">
    <source>
        <dbReference type="Pfam" id="PF01814"/>
    </source>
</evidence>
<accession>A0A2S6HNG3</accession>
<evidence type="ECO:0000313" key="6">
    <source>
        <dbReference type="Proteomes" id="UP000237749"/>
    </source>
</evidence>
<dbReference type="InterPro" id="IPR012312">
    <property type="entry name" value="Hemerythrin-like"/>
</dbReference>
<sequence length="141" mass="16650">MLWKEKYELGVPLIDEQHKELFKRVESFMQVLRMASSWEDKVEKVNETLDFMNTYVVEHFRDEEAFQQEIGYPGEEEHKKVHADMVNYVIAVTEEYKNSGYDEQLMQKFAGKLMAWLINHVASEDQRIAAYAISKGVDKHD</sequence>
<dbReference type="NCBIfam" id="TIGR02481">
    <property type="entry name" value="hemeryth_dom"/>
    <property type="match status" value="1"/>
</dbReference>
<dbReference type="CDD" id="cd12107">
    <property type="entry name" value="Hemerythrin"/>
    <property type="match status" value="1"/>
</dbReference>